<reference evidence="2 3" key="1">
    <citation type="submission" date="2023-04" db="EMBL/GenBank/DDBJ databases">
        <title>Bacteroides pacosi sp. nov., isolated from the fecal material of an alpaca.</title>
        <authorList>
            <person name="Miller S."/>
            <person name="Hendry M."/>
            <person name="King J."/>
            <person name="Sankaranarayanan K."/>
            <person name="Lawson P.A."/>
        </authorList>
    </citation>
    <scope>NUCLEOTIDE SEQUENCE [LARGE SCALE GENOMIC DNA]</scope>
    <source>
        <strain evidence="2 3">A2-P53</strain>
    </source>
</reference>
<evidence type="ECO:0000313" key="3">
    <source>
        <dbReference type="Proteomes" id="UP001292913"/>
    </source>
</evidence>
<dbReference type="PANTHER" id="PTHR13504">
    <property type="entry name" value="FIDO DOMAIN-CONTAINING PROTEIN DDB_G0283145"/>
    <property type="match status" value="1"/>
</dbReference>
<dbReference type="InterPro" id="IPR040198">
    <property type="entry name" value="Fido_containing"/>
</dbReference>
<dbReference type="RefSeq" id="WP_258979794.1">
    <property type="nucleotide sequence ID" value="NZ_JARZAK010000005.1"/>
</dbReference>
<evidence type="ECO:0000259" key="1">
    <source>
        <dbReference type="PROSITE" id="PS51459"/>
    </source>
</evidence>
<dbReference type="Proteomes" id="UP001292913">
    <property type="component" value="Unassembled WGS sequence"/>
</dbReference>
<dbReference type="InterPro" id="IPR025230">
    <property type="entry name" value="DUF4172"/>
</dbReference>
<accession>A0ABU5HPF2</accession>
<evidence type="ECO:0000313" key="2">
    <source>
        <dbReference type="EMBL" id="MDY7258074.1"/>
    </source>
</evidence>
<dbReference type="InterPro" id="IPR003812">
    <property type="entry name" value="Fido"/>
</dbReference>
<dbReference type="Pfam" id="PF13776">
    <property type="entry name" value="DUF4172"/>
    <property type="match status" value="1"/>
</dbReference>
<dbReference type="SUPFAM" id="SSF140931">
    <property type="entry name" value="Fic-like"/>
    <property type="match status" value="1"/>
</dbReference>
<sequence>MERTNDMFIHEIENWTSFRWNAVRLSEPIARTNKAIGYLAGRLSTIGFDNQMAATVEAVTHDVVSSSEIEGITLNTAEVRSSVARKLGVAVPDTKEPTHYIDGVVEMMLDAVMNYDTPLNHDRLFGWHAALFPTGKSGFSDIMVGTYRNEPMEVISGAFGRERVHYRAPEPERVLNEMDKFIIWFNDKSIVPSLVKSAIAHLWFVCIHPFDDGNGRIARAISDMVLSQTDRSKLRFFSMSLQICKEKKEYYRMLERTQRGDGDITEWLEWYFTCLERAVSESNVMLSEILNKAIFWKTHVEAVITERQRTILNIYLNGYDGKLTAKNWSKLAEVSLDTATRDVKDLVAKGILSPIQGRVRDISYTLNYIAPDSRMFDFTGSAIISRDGKDYISTVYRGQKTIEERISSLDKIRFEQNEMSIEDIVYKYFAYLIE</sequence>
<name>A0ABU5HPF2_9BACE</name>
<feature type="domain" description="Fido" evidence="1">
    <location>
        <begin position="119"/>
        <end position="273"/>
    </location>
</feature>
<dbReference type="EMBL" id="JARZAK010000005">
    <property type="protein sequence ID" value="MDY7258074.1"/>
    <property type="molecule type" value="Genomic_DNA"/>
</dbReference>
<protein>
    <submittedName>
        <fullName evidence="2">Fic family protein</fullName>
    </submittedName>
</protein>
<dbReference type="Gene3D" id="1.10.3290.10">
    <property type="entry name" value="Fido-like domain"/>
    <property type="match status" value="1"/>
</dbReference>
<dbReference type="InterPro" id="IPR036597">
    <property type="entry name" value="Fido-like_dom_sf"/>
</dbReference>
<dbReference type="PANTHER" id="PTHR13504:SF33">
    <property type="entry name" value="FIC FAMILY PROTEIN"/>
    <property type="match status" value="1"/>
</dbReference>
<dbReference type="Pfam" id="PF02661">
    <property type="entry name" value="Fic"/>
    <property type="match status" value="1"/>
</dbReference>
<dbReference type="PROSITE" id="PS51459">
    <property type="entry name" value="FIDO"/>
    <property type="match status" value="1"/>
</dbReference>
<proteinExistence type="predicted"/>
<organism evidence="2 3">
    <name type="scientific">Bacteroides vicugnae</name>
    <dbReference type="NCBI Taxonomy" id="3037989"/>
    <lineage>
        <taxon>Bacteria</taxon>
        <taxon>Pseudomonadati</taxon>
        <taxon>Bacteroidota</taxon>
        <taxon>Bacteroidia</taxon>
        <taxon>Bacteroidales</taxon>
        <taxon>Bacteroidaceae</taxon>
        <taxon>Bacteroides</taxon>
    </lineage>
</organism>
<comment type="caution">
    <text evidence="2">The sequence shown here is derived from an EMBL/GenBank/DDBJ whole genome shotgun (WGS) entry which is preliminary data.</text>
</comment>
<keyword evidence="3" id="KW-1185">Reference proteome</keyword>
<gene>
    <name evidence="2" type="ORF">QHG74_10125</name>
</gene>